<dbReference type="AlphaFoldDB" id="F4Q1L8"/>
<dbReference type="KEGG" id="dfa:DFA_04215"/>
<evidence type="ECO:0000256" key="6">
    <source>
        <dbReference type="ARBA" id="ARBA00023136"/>
    </source>
</evidence>
<evidence type="ECO:0000256" key="7">
    <source>
        <dbReference type="SAM" id="Phobius"/>
    </source>
</evidence>
<evidence type="ECO:0000313" key="9">
    <source>
        <dbReference type="EMBL" id="EGG18719.1"/>
    </source>
</evidence>
<dbReference type="Pfam" id="PF09451">
    <property type="entry name" value="ATG27"/>
    <property type="match status" value="1"/>
</dbReference>
<dbReference type="PANTHER" id="PTHR15071:SF0">
    <property type="entry name" value="MANNOSE 6-PHOSPHATE RECEPTOR-LIKE PROTEIN 1"/>
    <property type="match status" value="1"/>
</dbReference>
<feature type="transmembrane region" description="Helical" evidence="7">
    <location>
        <begin position="200"/>
        <end position="222"/>
    </location>
</feature>
<keyword evidence="10" id="KW-1185">Reference proteome</keyword>
<sequence length="285" mass="30270">MHRSILVVIGIFACLISLINGAVFVSNSASSDSAASSSVAASSEEIRPCVFKAGENIVDLNELTTDTINYSNDLGNFSLSVCSFVSGTATVNCGQSSICYKDAGTAKTLKIGSHLSAHEFQNRNGSDFGVKFGLGDQCGMYKITTDILFYCQQGTSGTITNAIRSPLQVGAACYRNFTLSVGASYFCPPAPKGGLSGGDVFLIIFFVGFGAYFIFGTAIQCYRGRRGTEAIPNHHFWGSFFGLVGAGVGFIKNKITGGSSNERDDTENFGRVTIRENDVETTVTE</sequence>
<evidence type="ECO:0000256" key="3">
    <source>
        <dbReference type="ARBA" id="ARBA00022729"/>
    </source>
</evidence>
<accession>F4Q1L8</accession>
<keyword evidence="2 7" id="KW-0812">Transmembrane</keyword>
<dbReference type="OMA" id="NIEFWKS"/>
<dbReference type="GO" id="GO:0000139">
    <property type="term" value="C:Golgi membrane"/>
    <property type="evidence" value="ECO:0007669"/>
    <property type="project" value="UniProtKB-SubCell"/>
</dbReference>
<dbReference type="PANTHER" id="PTHR15071">
    <property type="entry name" value="MANNOSE-6-PHOSPHATE RECEPTOR FAMILY MEMBER"/>
    <property type="match status" value="1"/>
</dbReference>
<dbReference type="OrthoDB" id="29460at2759"/>
<proteinExistence type="predicted"/>
<dbReference type="GO" id="GO:0015031">
    <property type="term" value="P:protein transport"/>
    <property type="evidence" value="ECO:0007669"/>
    <property type="project" value="UniProtKB-KW"/>
</dbReference>
<keyword evidence="3 8" id="KW-0732">Signal</keyword>
<dbReference type="GeneID" id="14870714"/>
<dbReference type="RefSeq" id="XP_004366623.1">
    <property type="nucleotide sequence ID" value="XM_004366566.1"/>
</dbReference>
<keyword evidence="5 7" id="KW-1133">Transmembrane helix</keyword>
<gene>
    <name evidence="9" type="ORF">DFA_04215</name>
</gene>
<comment type="subcellular location">
    <subcellularLocation>
        <location evidence="1">Preautophagosomal structure membrane</location>
        <topology evidence="1">Single-pass type I membrane protein</topology>
    </subcellularLocation>
</comment>
<reference evidence="10" key="1">
    <citation type="journal article" date="2011" name="Genome Res.">
        <title>Phylogeny-wide analysis of social amoeba genomes highlights ancient origins for complex intercellular communication.</title>
        <authorList>
            <person name="Heidel A.J."/>
            <person name="Lawal H.M."/>
            <person name="Felder M."/>
            <person name="Schilde C."/>
            <person name="Helps N.R."/>
            <person name="Tunggal B."/>
            <person name="Rivero F."/>
            <person name="John U."/>
            <person name="Schleicher M."/>
            <person name="Eichinger L."/>
            <person name="Platzer M."/>
            <person name="Noegel A.A."/>
            <person name="Schaap P."/>
            <person name="Gloeckner G."/>
        </authorList>
    </citation>
    <scope>NUCLEOTIDE SEQUENCE [LARGE SCALE GENOMIC DNA]</scope>
    <source>
        <strain evidence="10">SH3</strain>
    </source>
</reference>
<dbReference type="Gene3D" id="2.70.130.10">
    <property type="entry name" value="Mannose-6-phosphate receptor binding domain"/>
    <property type="match status" value="1"/>
</dbReference>
<protein>
    <submittedName>
        <fullName evidence="9">Uncharacterized protein</fullName>
    </submittedName>
</protein>
<keyword evidence="4" id="KW-0813">Transport</keyword>
<dbReference type="Proteomes" id="UP000007797">
    <property type="component" value="Unassembled WGS sequence"/>
</dbReference>
<evidence type="ECO:0000256" key="4">
    <source>
        <dbReference type="ARBA" id="ARBA00022927"/>
    </source>
</evidence>
<feature type="transmembrane region" description="Helical" evidence="7">
    <location>
        <begin position="234"/>
        <end position="251"/>
    </location>
</feature>
<dbReference type="GO" id="GO:0034045">
    <property type="term" value="C:phagophore assembly site membrane"/>
    <property type="evidence" value="ECO:0007669"/>
    <property type="project" value="UniProtKB-SubCell"/>
</dbReference>
<dbReference type="EMBL" id="GL883018">
    <property type="protein sequence ID" value="EGG18719.1"/>
    <property type="molecule type" value="Genomic_DNA"/>
</dbReference>
<dbReference type="InterPro" id="IPR018939">
    <property type="entry name" value="Autophagy-rel_prot_27"/>
</dbReference>
<evidence type="ECO:0000256" key="2">
    <source>
        <dbReference type="ARBA" id="ARBA00022692"/>
    </source>
</evidence>
<dbReference type="InterPro" id="IPR009011">
    <property type="entry name" value="Man6P_isomerase_rcpt-bd_dom_sf"/>
</dbReference>
<evidence type="ECO:0000313" key="10">
    <source>
        <dbReference type="Proteomes" id="UP000007797"/>
    </source>
</evidence>
<evidence type="ECO:0000256" key="8">
    <source>
        <dbReference type="SAM" id="SignalP"/>
    </source>
</evidence>
<dbReference type="SMART" id="SM01404">
    <property type="entry name" value="CIMR"/>
    <property type="match status" value="1"/>
</dbReference>
<evidence type="ECO:0000256" key="5">
    <source>
        <dbReference type="ARBA" id="ARBA00022989"/>
    </source>
</evidence>
<name>F4Q1L8_CACFS</name>
<feature type="chain" id="PRO_5003316007" evidence="8">
    <location>
        <begin position="22"/>
        <end position="285"/>
    </location>
</feature>
<keyword evidence="6 7" id="KW-0472">Membrane</keyword>
<dbReference type="SUPFAM" id="SSF50911">
    <property type="entry name" value="Mannose 6-phosphate receptor domain"/>
    <property type="match status" value="1"/>
</dbReference>
<organism evidence="9 10">
    <name type="scientific">Cavenderia fasciculata</name>
    <name type="common">Slime mold</name>
    <name type="synonym">Dictyostelium fasciculatum</name>
    <dbReference type="NCBI Taxonomy" id="261658"/>
    <lineage>
        <taxon>Eukaryota</taxon>
        <taxon>Amoebozoa</taxon>
        <taxon>Evosea</taxon>
        <taxon>Eumycetozoa</taxon>
        <taxon>Dictyostelia</taxon>
        <taxon>Acytosteliales</taxon>
        <taxon>Cavenderiaceae</taxon>
        <taxon>Cavenderia</taxon>
    </lineage>
</organism>
<feature type="signal peptide" evidence="8">
    <location>
        <begin position="1"/>
        <end position="21"/>
    </location>
</feature>
<evidence type="ECO:0000256" key="1">
    <source>
        <dbReference type="ARBA" id="ARBA00004472"/>
    </source>
</evidence>
<keyword evidence="4" id="KW-0653">Protein transport</keyword>